<keyword evidence="4" id="KW-0408">Iron</keyword>
<keyword evidence="2" id="KW-0001">2Fe-2S</keyword>
<evidence type="ECO:0000256" key="4">
    <source>
        <dbReference type="ARBA" id="ARBA00023004"/>
    </source>
</evidence>
<dbReference type="PANTHER" id="PTHR23426">
    <property type="entry name" value="FERREDOXIN/ADRENODOXIN"/>
    <property type="match status" value="1"/>
</dbReference>
<dbReference type="PROSITE" id="PS00814">
    <property type="entry name" value="ADX"/>
    <property type="match status" value="1"/>
</dbReference>
<protein>
    <submittedName>
        <fullName evidence="8">Ferredoxin family 2Fe-2S iron-sulfur cluster binding protein</fullName>
    </submittedName>
</protein>
<dbReference type="GO" id="GO:0140647">
    <property type="term" value="P:P450-containing electron transport chain"/>
    <property type="evidence" value="ECO:0007669"/>
    <property type="project" value="InterPro"/>
</dbReference>
<name>A0A975U0S5_9PROT</name>
<sequence>MPKMTFIERDGTRREVDAPLGLSVLEIAHRHGVDIEGACEGSLACSTCHVIVDPKWYDLLQPPTEDEEDMLDLAFGLEETSRLGCQIVMTEELDGLVVRLPKATRNAQKG</sequence>
<dbReference type="GO" id="GO:0051537">
    <property type="term" value="F:2 iron, 2 sulfur cluster binding"/>
    <property type="evidence" value="ECO:0007669"/>
    <property type="project" value="UniProtKB-KW"/>
</dbReference>
<comment type="similarity">
    <text evidence="1">Belongs to the adrenodoxin/putidaredoxin family.</text>
</comment>
<evidence type="ECO:0000259" key="7">
    <source>
        <dbReference type="PROSITE" id="PS51085"/>
    </source>
</evidence>
<proteinExistence type="inferred from homology"/>
<keyword evidence="5" id="KW-0411">Iron-sulfur</keyword>
<comment type="cofactor">
    <cofactor evidence="6">
        <name>[2Fe-2S] cluster</name>
        <dbReference type="ChEBI" id="CHEBI:190135"/>
    </cofactor>
</comment>
<keyword evidence="9" id="KW-1185">Reference proteome</keyword>
<feature type="domain" description="2Fe-2S ferredoxin-type" evidence="7">
    <location>
        <begin position="2"/>
        <end position="104"/>
    </location>
</feature>
<gene>
    <name evidence="8" type="ORF">KO353_10120</name>
</gene>
<organism evidence="8 9">
    <name type="scientific">Elioraea tepida</name>
    <dbReference type="NCBI Taxonomy" id="2843330"/>
    <lineage>
        <taxon>Bacteria</taxon>
        <taxon>Pseudomonadati</taxon>
        <taxon>Pseudomonadota</taxon>
        <taxon>Alphaproteobacteria</taxon>
        <taxon>Acetobacterales</taxon>
        <taxon>Elioraeaceae</taxon>
        <taxon>Elioraea</taxon>
    </lineage>
</organism>
<evidence type="ECO:0000256" key="5">
    <source>
        <dbReference type="ARBA" id="ARBA00023014"/>
    </source>
</evidence>
<evidence type="ECO:0000256" key="6">
    <source>
        <dbReference type="ARBA" id="ARBA00034078"/>
    </source>
</evidence>
<evidence type="ECO:0000313" key="8">
    <source>
        <dbReference type="EMBL" id="QXM23668.1"/>
    </source>
</evidence>
<dbReference type="PANTHER" id="PTHR23426:SF65">
    <property type="entry name" value="FERREDOXIN-2, MITOCHONDRIAL"/>
    <property type="match status" value="1"/>
</dbReference>
<dbReference type="Proteomes" id="UP000694001">
    <property type="component" value="Chromosome"/>
</dbReference>
<reference evidence="8" key="1">
    <citation type="submission" date="2021-06" db="EMBL/GenBank/DDBJ databases">
        <title>Elioraea tepida, sp. nov., a moderately thermophilic aerobic anoxygenic phototrophic bacterium isolated from an alkaline siliceous hot spring mat community in Yellowstone National Park, WY, USA.</title>
        <authorList>
            <person name="Saini M.K."/>
            <person name="Yoshida S."/>
            <person name="Sebastian A."/>
            <person name="Hirose S."/>
            <person name="Hara E."/>
            <person name="Tamaki H."/>
            <person name="Soulier N.T."/>
            <person name="Albert I."/>
            <person name="Hanada S."/>
            <person name="Bryant D.A."/>
            <person name="Tank M."/>
        </authorList>
    </citation>
    <scope>NUCLEOTIDE SEQUENCE</scope>
    <source>
        <strain evidence="8">MS-P2</strain>
    </source>
</reference>
<evidence type="ECO:0000256" key="1">
    <source>
        <dbReference type="ARBA" id="ARBA00010914"/>
    </source>
</evidence>
<dbReference type="RefSeq" id="WP_218284554.1">
    <property type="nucleotide sequence ID" value="NZ_CP076448.1"/>
</dbReference>
<evidence type="ECO:0000313" key="9">
    <source>
        <dbReference type="Proteomes" id="UP000694001"/>
    </source>
</evidence>
<dbReference type="PROSITE" id="PS51085">
    <property type="entry name" value="2FE2S_FER_2"/>
    <property type="match status" value="1"/>
</dbReference>
<dbReference type="GO" id="GO:0046872">
    <property type="term" value="F:metal ion binding"/>
    <property type="evidence" value="ECO:0007669"/>
    <property type="project" value="UniProtKB-KW"/>
</dbReference>
<dbReference type="InterPro" id="IPR018298">
    <property type="entry name" value="Adrenodoxin_Fe-S_BS"/>
</dbReference>
<dbReference type="AlphaFoldDB" id="A0A975U0S5"/>
<dbReference type="GO" id="GO:0009055">
    <property type="term" value="F:electron transfer activity"/>
    <property type="evidence" value="ECO:0007669"/>
    <property type="project" value="TreeGrafter"/>
</dbReference>
<evidence type="ECO:0000256" key="2">
    <source>
        <dbReference type="ARBA" id="ARBA00022714"/>
    </source>
</evidence>
<dbReference type="Pfam" id="PF00111">
    <property type="entry name" value="Fer2"/>
    <property type="match status" value="1"/>
</dbReference>
<dbReference type="InterPro" id="IPR001055">
    <property type="entry name" value="Adrenodoxin-like"/>
</dbReference>
<dbReference type="KEGG" id="elio:KO353_10120"/>
<dbReference type="InterPro" id="IPR001041">
    <property type="entry name" value="2Fe-2S_ferredoxin-type"/>
</dbReference>
<dbReference type="EMBL" id="CP076448">
    <property type="protein sequence ID" value="QXM23668.1"/>
    <property type="molecule type" value="Genomic_DNA"/>
</dbReference>
<evidence type="ECO:0000256" key="3">
    <source>
        <dbReference type="ARBA" id="ARBA00022723"/>
    </source>
</evidence>
<keyword evidence="3" id="KW-0479">Metal-binding</keyword>
<dbReference type="CDD" id="cd00207">
    <property type="entry name" value="fer2"/>
    <property type="match status" value="1"/>
</dbReference>
<accession>A0A975U0S5</accession>